<organism evidence="3 4">
    <name type="scientific">Glarea lozoyensis (strain ATCC 74030 / MF5533)</name>
    <dbReference type="NCBI Taxonomy" id="1104152"/>
    <lineage>
        <taxon>Eukaryota</taxon>
        <taxon>Fungi</taxon>
        <taxon>Dikarya</taxon>
        <taxon>Ascomycota</taxon>
        <taxon>Pezizomycotina</taxon>
        <taxon>Leotiomycetes</taxon>
        <taxon>Helotiales</taxon>
        <taxon>Helotiaceae</taxon>
        <taxon>Glarea</taxon>
    </lineage>
</organism>
<dbReference type="Proteomes" id="UP000005446">
    <property type="component" value="Unassembled WGS sequence"/>
</dbReference>
<evidence type="ECO:0000259" key="2">
    <source>
        <dbReference type="Pfam" id="PF00248"/>
    </source>
</evidence>
<evidence type="ECO:0000313" key="3">
    <source>
        <dbReference type="EMBL" id="EHL03256.1"/>
    </source>
</evidence>
<name>H0EDL6_GLAL7</name>
<dbReference type="Gene3D" id="3.20.20.100">
    <property type="entry name" value="NADP-dependent oxidoreductase domain"/>
    <property type="match status" value="1"/>
</dbReference>
<dbReference type="EMBL" id="AGUE01000010">
    <property type="protein sequence ID" value="EHL03256.1"/>
    <property type="molecule type" value="Genomic_DNA"/>
</dbReference>
<keyword evidence="1" id="KW-0560">Oxidoreductase</keyword>
<dbReference type="InterPro" id="IPR023210">
    <property type="entry name" value="NADP_OxRdtase_dom"/>
</dbReference>
<dbReference type="OrthoDB" id="686384at2759"/>
<proteinExistence type="predicted"/>
<sequence>MAAKAGHTNMMTDTIIANLPPEALRSTLRGLLGGNAPLTAKFNSIVSDYLISTKPTPFPELFVVTDAGFRTLPALQEQMIRYRCLMGCGKGVESLCEVLNVVAQLKEFGENLGWEDAGIMEKLADIGGEIAGIDGDVVQAVTAVHKELIVDGETRAMEDVEIDIADKLEGGGVSFERAVQSVETLLKSQRNEQNIDRSSNPRSTGFKSTVSKLEAFKLGDAQVPRIFCGLWQFSSPAWGTATKEKIHADFRKHVDAGLIAYGKNPKLIIDFCCPRLTLSKIWQIIIINERLSAINATEVELLQFHWQDYDDHQYVEAAKLIEANPHVRNLGLCNFDTVHMNEMLDSGMKVVSNQVQCGGFLAEKWFGKSMPGLFDKDMTPSHRKYLEMITIWGGWPLFQELLAVLRALGQKYKVTVSNVAVRWILDHDFVGAVIVGSRMGISEHIEENLKVFSFGLEKDDQELIGQVLERSNAKEVFEAMGDCGAEYR</sequence>
<accession>H0EDL6</accession>
<dbReference type="Pfam" id="PF00248">
    <property type="entry name" value="Aldo_ket_red"/>
    <property type="match status" value="2"/>
</dbReference>
<dbReference type="AlphaFoldDB" id="H0EDL6"/>
<dbReference type="SUPFAM" id="SSF51430">
    <property type="entry name" value="NAD(P)-linked oxidoreductase"/>
    <property type="match status" value="1"/>
</dbReference>
<keyword evidence="4" id="KW-1185">Reference proteome</keyword>
<protein>
    <submittedName>
        <fullName evidence="3">Putative 2,5-diketo-D-gluconic acid reductase A</fullName>
    </submittedName>
</protein>
<gene>
    <name evidence="3" type="ORF">M7I_0471</name>
</gene>
<feature type="domain" description="NADP-dependent oxidoreductase" evidence="2">
    <location>
        <begin position="379"/>
        <end position="467"/>
    </location>
</feature>
<dbReference type="PANTHER" id="PTHR43147">
    <property type="entry name" value="PROTEIN TAS"/>
    <property type="match status" value="1"/>
</dbReference>
<evidence type="ECO:0000256" key="1">
    <source>
        <dbReference type="ARBA" id="ARBA00023002"/>
    </source>
</evidence>
<dbReference type="InterPro" id="IPR036812">
    <property type="entry name" value="NAD(P)_OxRdtase_dom_sf"/>
</dbReference>
<dbReference type="InParanoid" id="H0EDL6"/>
<dbReference type="HOGENOM" id="CLU_036199_0_0_1"/>
<dbReference type="GO" id="GO:0016491">
    <property type="term" value="F:oxidoreductase activity"/>
    <property type="evidence" value="ECO:0007669"/>
    <property type="project" value="UniProtKB-KW"/>
</dbReference>
<reference evidence="3 4" key="1">
    <citation type="journal article" date="2012" name="Eukaryot. Cell">
        <title>Genome sequence of the fungus Glarea lozoyensis: the first genome sequence of a species from the Helotiaceae family.</title>
        <authorList>
            <person name="Youssar L."/>
            <person name="Gruening B.A."/>
            <person name="Erxleben A."/>
            <person name="Guenther S."/>
            <person name="Huettel W."/>
        </authorList>
    </citation>
    <scope>NUCLEOTIDE SEQUENCE [LARGE SCALE GENOMIC DNA]</scope>
    <source>
        <strain evidence="4">ATCC 74030 / MF5533</strain>
    </source>
</reference>
<feature type="domain" description="NADP-dependent oxidoreductase" evidence="2">
    <location>
        <begin position="282"/>
        <end position="357"/>
    </location>
</feature>
<evidence type="ECO:0000313" key="4">
    <source>
        <dbReference type="Proteomes" id="UP000005446"/>
    </source>
</evidence>
<dbReference type="PANTHER" id="PTHR43147:SF2">
    <property type="entry name" value="NADP-DEPENDENT OXIDOREDUCTASE DOMAIN-CONTAINING PROTEIN"/>
    <property type="match status" value="1"/>
</dbReference>
<comment type="caution">
    <text evidence="3">The sequence shown here is derived from an EMBL/GenBank/DDBJ whole genome shotgun (WGS) entry which is preliminary data.</text>
</comment>